<dbReference type="CTD" id="20317155"/>
<proteinExistence type="predicted"/>
<accession>A0A074ZXF8</accession>
<protein>
    <submittedName>
        <fullName evidence="1">Uncharacterized protein</fullName>
    </submittedName>
</protein>
<dbReference type="EMBL" id="KL596658">
    <property type="protein sequence ID" value="KER30612.1"/>
    <property type="molecule type" value="Genomic_DNA"/>
</dbReference>
<gene>
    <name evidence="1" type="ORF">T265_02967</name>
</gene>
<dbReference type="AlphaFoldDB" id="A0A074ZXF8"/>
<organism evidence="1 2">
    <name type="scientific">Opisthorchis viverrini</name>
    <name type="common">Southeast Asian liver fluke</name>
    <dbReference type="NCBI Taxonomy" id="6198"/>
    <lineage>
        <taxon>Eukaryota</taxon>
        <taxon>Metazoa</taxon>
        <taxon>Spiralia</taxon>
        <taxon>Lophotrochozoa</taxon>
        <taxon>Platyhelminthes</taxon>
        <taxon>Trematoda</taxon>
        <taxon>Digenea</taxon>
        <taxon>Opisthorchiida</taxon>
        <taxon>Opisthorchiata</taxon>
        <taxon>Opisthorchiidae</taxon>
        <taxon>Opisthorchis</taxon>
    </lineage>
</organism>
<sequence>MKPVMGYKKIFSNLRTRICRNSEARVSSVSVGAGFGWRQRISNEAIRKRVFGCAAGTSIRENIQHHRLRWLGHVLRMPKHRLPRRVLFSVPLRRQ</sequence>
<dbReference type="KEGG" id="ovi:T265_02967"/>
<dbReference type="RefSeq" id="XP_009165610.1">
    <property type="nucleotide sequence ID" value="XM_009167346.1"/>
</dbReference>
<evidence type="ECO:0000313" key="2">
    <source>
        <dbReference type="Proteomes" id="UP000054324"/>
    </source>
</evidence>
<evidence type="ECO:0000313" key="1">
    <source>
        <dbReference type="EMBL" id="KER30612.1"/>
    </source>
</evidence>
<dbReference type="Proteomes" id="UP000054324">
    <property type="component" value="Unassembled WGS sequence"/>
</dbReference>
<name>A0A074ZXF8_OPIVI</name>
<keyword evidence="2" id="KW-1185">Reference proteome</keyword>
<dbReference type="GeneID" id="20317155"/>
<reference evidence="1 2" key="1">
    <citation type="submission" date="2013-11" db="EMBL/GenBank/DDBJ databases">
        <title>Opisthorchis viverrini - life in the bile duct.</title>
        <authorList>
            <person name="Young N.D."/>
            <person name="Nagarajan N."/>
            <person name="Lin S.J."/>
            <person name="Korhonen P.K."/>
            <person name="Jex A.R."/>
            <person name="Hall R.S."/>
            <person name="Safavi-Hemami H."/>
            <person name="Kaewkong W."/>
            <person name="Bertrand D."/>
            <person name="Gao S."/>
            <person name="Seet Q."/>
            <person name="Wongkham S."/>
            <person name="Teh B.T."/>
            <person name="Wongkham C."/>
            <person name="Intapan P.M."/>
            <person name="Maleewong W."/>
            <person name="Yang X."/>
            <person name="Hu M."/>
            <person name="Wang Z."/>
            <person name="Hofmann A."/>
            <person name="Sternberg P.W."/>
            <person name="Tan P."/>
            <person name="Wang J."/>
            <person name="Gasser R.B."/>
        </authorList>
    </citation>
    <scope>NUCLEOTIDE SEQUENCE [LARGE SCALE GENOMIC DNA]</scope>
</reference>
<dbReference type="OrthoDB" id="6229751at2759"/>